<evidence type="ECO:0000313" key="1">
    <source>
        <dbReference type="EMBL" id="NGE87300.1"/>
    </source>
</evidence>
<reference evidence="1 2" key="1">
    <citation type="submission" date="2020-02" db="EMBL/GenBank/DDBJ databases">
        <title>WGS of Carbapenem-Resistant Enterobacteriaceae.</title>
        <authorList>
            <person name="Tokajian S."/>
            <person name="El Chaar M."/>
            <person name="El Khoury M."/>
        </authorList>
    </citation>
    <scope>NUCLEOTIDE SEQUENCE [LARGE SCALE GENOMIC DNA]</scope>
    <source>
        <strain evidence="1 2">ECM_75</strain>
    </source>
</reference>
<evidence type="ECO:0000313" key="2">
    <source>
        <dbReference type="Proteomes" id="UP000472856"/>
    </source>
</evidence>
<accession>A0A0J2EQX1</accession>
<dbReference type="AlphaFoldDB" id="A0A0J2EQX1"/>
<protein>
    <submittedName>
        <fullName evidence="1">Uncharacterized protein</fullName>
    </submittedName>
</protein>
<proteinExistence type="predicted"/>
<organism evidence="1 2">
    <name type="scientific">Escherichia coli</name>
    <dbReference type="NCBI Taxonomy" id="562"/>
    <lineage>
        <taxon>Bacteria</taxon>
        <taxon>Pseudomonadati</taxon>
        <taxon>Pseudomonadota</taxon>
        <taxon>Gammaproteobacteria</taxon>
        <taxon>Enterobacterales</taxon>
        <taxon>Enterobacteriaceae</taxon>
        <taxon>Escherichia</taxon>
    </lineage>
</organism>
<dbReference type="Proteomes" id="UP000472856">
    <property type="component" value="Unassembled WGS sequence"/>
</dbReference>
<gene>
    <name evidence="1" type="ORF">G5603_03715</name>
</gene>
<comment type="caution">
    <text evidence="1">The sequence shown here is derived from an EMBL/GenBank/DDBJ whole genome shotgun (WGS) entry which is preliminary data.</text>
</comment>
<name>A0A0J2EQX1_ECOLX</name>
<dbReference type="RefSeq" id="WP_001521008.1">
    <property type="nucleotide sequence ID" value="NZ_AP028869.1"/>
</dbReference>
<sequence length="175" mass="19396">MNREKTFPEMLEEAAINSLAIADTKELMTFTKRQISAIMQMPSISEEPATAHAMAIHTLTMATYLWLYSDFGLQPVDADDRELFAVDVDDVHAVLMPLNVLVGWIYHNSVEAVCRAKAGNPGGTDWRLLFRKMTLEQIIDDKYGLSHDIADALYEAMKEGATAALNGNLAAPTIH</sequence>
<dbReference type="EMBL" id="JAAJRI010000002">
    <property type="protein sequence ID" value="NGE87300.1"/>
    <property type="molecule type" value="Genomic_DNA"/>
</dbReference>